<feature type="compositionally biased region" description="Basic and acidic residues" evidence="1">
    <location>
        <begin position="178"/>
        <end position="188"/>
    </location>
</feature>
<dbReference type="Pfam" id="PF17254">
    <property type="entry name" value="DUF5321"/>
    <property type="match status" value="1"/>
</dbReference>
<sequence length="217" mass="24821">MALSRTTRCLNATSHLQAFRQPMYFLRSANICGKDRTYATYVDNLPRVAQPALWHSIIPKAFRNKDNSGAPTKSQRSKDWNPATFFIWVFLLIGSNAIQMLALRHEYPTSSRKADAKIALLKEVLDKIRRGEEVDVDKVLGTGDEEQEQEWADVIKHIEEEDRAWEAKDRKREKRRLKKEEAAGRAAEETSTTTVGDPTANDEGATPFQARKPPRFY</sequence>
<evidence type="ECO:0000256" key="2">
    <source>
        <dbReference type="SAM" id="Phobius"/>
    </source>
</evidence>
<dbReference type="Proteomes" id="UP001166286">
    <property type="component" value="Unassembled WGS sequence"/>
</dbReference>
<keyword evidence="2" id="KW-0812">Transmembrane</keyword>
<reference evidence="3" key="1">
    <citation type="submission" date="2023-03" db="EMBL/GenBank/DDBJ databases">
        <title>Complete genome of Cladonia borealis.</title>
        <authorList>
            <person name="Park H."/>
        </authorList>
    </citation>
    <scope>NUCLEOTIDE SEQUENCE</scope>
    <source>
        <strain evidence="3">ANT050790</strain>
    </source>
</reference>
<dbReference type="InterPro" id="IPR035213">
    <property type="entry name" value="DUF5321"/>
</dbReference>
<proteinExistence type="predicted"/>
<organism evidence="3 4">
    <name type="scientific">Cladonia borealis</name>
    <dbReference type="NCBI Taxonomy" id="184061"/>
    <lineage>
        <taxon>Eukaryota</taxon>
        <taxon>Fungi</taxon>
        <taxon>Dikarya</taxon>
        <taxon>Ascomycota</taxon>
        <taxon>Pezizomycotina</taxon>
        <taxon>Lecanoromycetes</taxon>
        <taxon>OSLEUM clade</taxon>
        <taxon>Lecanoromycetidae</taxon>
        <taxon>Lecanorales</taxon>
        <taxon>Lecanorineae</taxon>
        <taxon>Cladoniaceae</taxon>
        <taxon>Cladonia</taxon>
    </lineage>
</organism>
<feature type="region of interest" description="Disordered" evidence="1">
    <location>
        <begin position="165"/>
        <end position="217"/>
    </location>
</feature>
<gene>
    <name evidence="3" type="ORF">JMJ35_001758</name>
</gene>
<dbReference type="AlphaFoldDB" id="A0AA39R8R6"/>
<keyword evidence="2" id="KW-1133">Transmembrane helix</keyword>
<evidence type="ECO:0000313" key="4">
    <source>
        <dbReference type="Proteomes" id="UP001166286"/>
    </source>
</evidence>
<keyword evidence="4" id="KW-1185">Reference proteome</keyword>
<protein>
    <submittedName>
        <fullName evidence="3">Uncharacterized protein</fullName>
    </submittedName>
</protein>
<name>A0AA39R8R6_9LECA</name>
<comment type="caution">
    <text evidence="3">The sequence shown here is derived from an EMBL/GenBank/DDBJ whole genome shotgun (WGS) entry which is preliminary data.</text>
</comment>
<evidence type="ECO:0000313" key="3">
    <source>
        <dbReference type="EMBL" id="KAK0515724.1"/>
    </source>
</evidence>
<evidence type="ECO:0000256" key="1">
    <source>
        <dbReference type="SAM" id="MobiDB-lite"/>
    </source>
</evidence>
<accession>A0AA39R8R6</accession>
<keyword evidence="2" id="KW-0472">Membrane</keyword>
<feature type="transmembrane region" description="Helical" evidence="2">
    <location>
        <begin position="85"/>
        <end position="103"/>
    </location>
</feature>
<dbReference type="EMBL" id="JAFEKC020000003">
    <property type="protein sequence ID" value="KAK0515724.1"/>
    <property type="molecule type" value="Genomic_DNA"/>
</dbReference>